<evidence type="ECO:0000313" key="1">
    <source>
        <dbReference type="EMBL" id="KKL71768.1"/>
    </source>
</evidence>
<accession>A0A0F9ECI9</accession>
<proteinExistence type="predicted"/>
<protein>
    <submittedName>
        <fullName evidence="1">Uncharacterized protein</fullName>
    </submittedName>
</protein>
<dbReference type="AlphaFoldDB" id="A0A0F9ECI9"/>
<gene>
    <name evidence="1" type="ORF">LCGC14_2091570</name>
</gene>
<name>A0A0F9ECI9_9ZZZZ</name>
<sequence>MGKFKNVVTDRKYHTLLVKYEKGDKWEIAFGDFDKKVVQQEELDSYMDVYQALIITTSEEQVEIDSKVKRFNDAEDLMMAVDRFEMQNQEKIDELWQEEGQ</sequence>
<comment type="caution">
    <text evidence="1">The sequence shown here is derived from an EMBL/GenBank/DDBJ whole genome shotgun (WGS) entry which is preliminary data.</text>
</comment>
<organism evidence="1">
    <name type="scientific">marine sediment metagenome</name>
    <dbReference type="NCBI Taxonomy" id="412755"/>
    <lineage>
        <taxon>unclassified sequences</taxon>
        <taxon>metagenomes</taxon>
        <taxon>ecological metagenomes</taxon>
    </lineage>
</organism>
<reference evidence="1" key="1">
    <citation type="journal article" date="2015" name="Nature">
        <title>Complex archaea that bridge the gap between prokaryotes and eukaryotes.</title>
        <authorList>
            <person name="Spang A."/>
            <person name="Saw J.H."/>
            <person name="Jorgensen S.L."/>
            <person name="Zaremba-Niedzwiedzka K."/>
            <person name="Martijn J."/>
            <person name="Lind A.E."/>
            <person name="van Eijk R."/>
            <person name="Schleper C."/>
            <person name="Guy L."/>
            <person name="Ettema T.J."/>
        </authorList>
    </citation>
    <scope>NUCLEOTIDE SEQUENCE</scope>
</reference>
<dbReference type="EMBL" id="LAZR01025487">
    <property type="protein sequence ID" value="KKL71768.1"/>
    <property type="molecule type" value="Genomic_DNA"/>
</dbReference>